<dbReference type="InterPro" id="IPR019554">
    <property type="entry name" value="Soluble_ligand-bd"/>
</dbReference>
<evidence type="ECO:0000256" key="1">
    <source>
        <dbReference type="SAM" id="Phobius"/>
    </source>
</evidence>
<dbReference type="InterPro" id="IPR049712">
    <property type="entry name" value="Poly_export"/>
</dbReference>
<dbReference type="EMBL" id="JARGDL010000001">
    <property type="protein sequence ID" value="MDF1610606.1"/>
    <property type="molecule type" value="Genomic_DNA"/>
</dbReference>
<keyword evidence="1" id="KW-1133">Transmembrane helix</keyword>
<feature type="transmembrane region" description="Helical" evidence="1">
    <location>
        <begin position="149"/>
        <end position="169"/>
    </location>
</feature>
<protein>
    <submittedName>
        <fullName evidence="3">SLBB domain-containing protein</fullName>
    </submittedName>
</protein>
<keyword evidence="1" id="KW-0812">Transmembrane</keyword>
<keyword evidence="1" id="KW-0472">Membrane</keyword>
<dbReference type="AlphaFoldDB" id="A0AAE3TBP1"/>
<dbReference type="Pfam" id="PF10531">
    <property type="entry name" value="SLBB"/>
    <property type="match status" value="1"/>
</dbReference>
<sequence>MKIALKAVLLFIVACNLFAQIKDYELGANLLNRSYQQSGLFDLSDPEAVNIKVAVWGWVRYPGRYIIPNYTTVSDLISYAGGPLEGANLEDIRVLRTKDDESQELITLTFNDVMYDNKLELKNRKIPKLQAGDILVLPGEPRLYARDKVAIWTSVLSLLISLTILILNITKK</sequence>
<evidence type="ECO:0000313" key="3">
    <source>
        <dbReference type="EMBL" id="MDF1610606.1"/>
    </source>
</evidence>
<name>A0AAE3TBP1_9BACT</name>
<keyword evidence="4" id="KW-1185">Reference proteome</keyword>
<feature type="domain" description="Soluble ligand binding" evidence="2">
    <location>
        <begin position="52"/>
        <end position="101"/>
    </location>
</feature>
<evidence type="ECO:0000313" key="4">
    <source>
        <dbReference type="Proteomes" id="UP001221302"/>
    </source>
</evidence>
<proteinExistence type="predicted"/>
<reference evidence="3" key="1">
    <citation type="submission" date="2023-03" db="EMBL/GenBank/DDBJ databases">
        <title>Stygiobacter electus gen. nov., sp. nov., facultatively anaerobic thermotolerant bacterium of the class Ignavibacteria from a well of Yessentuki mineral water deposit.</title>
        <authorList>
            <person name="Podosokorskaya O.A."/>
            <person name="Elcheninov A.G."/>
            <person name="Petrova N.F."/>
            <person name="Zavarzina D.G."/>
            <person name="Kublanov I.V."/>
            <person name="Merkel A.Y."/>
        </authorList>
    </citation>
    <scope>NUCLEOTIDE SEQUENCE</scope>
    <source>
        <strain evidence="3">09-Me</strain>
    </source>
</reference>
<dbReference type="PANTHER" id="PTHR33619:SF3">
    <property type="entry name" value="POLYSACCHARIDE EXPORT PROTEIN GFCE-RELATED"/>
    <property type="match status" value="1"/>
</dbReference>
<dbReference type="PANTHER" id="PTHR33619">
    <property type="entry name" value="POLYSACCHARIDE EXPORT PROTEIN GFCE-RELATED"/>
    <property type="match status" value="1"/>
</dbReference>
<evidence type="ECO:0000259" key="2">
    <source>
        <dbReference type="Pfam" id="PF10531"/>
    </source>
</evidence>
<accession>A0AAE3TBP1</accession>
<gene>
    <name evidence="3" type="ORF">P0M35_00460</name>
</gene>
<dbReference type="GO" id="GO:0015159">
    <property type="term" value="F:polysaccharide transmembrane transporter activity"/>
    <property type="evidence" value="ECO:0007669"/>
    <property type="project" value="InterPro"/>
</dbReference>
<organism evidence="3 4">
    <name type="scientific">Stygiobacter electus</name>
    <dbReference type="NCBI Taxonomy" id="3032292"/>
    <lineage>
        <taxon>Bacteria</taxon>
        <taxon>Pseudomonadati</taxon>
        <taxon>Ignavibacteriota</taxon>
        <taxon>Ignavibacteria</taxon>
        <taxon>Ignavibacteriales</taxon>
        <taxon>Melioribacteraceae</taxon>
        <taxon>Stygiobacter</taxon>
    </lineage>
</organism>
<dbReference type="Proteomes" id="UP001221302">
    <property type="component" value="Unassembled WGS sequence"/>
</dbReference>
<comment type="caution">
    <text evidence="3">The sequence shown here is derived from an EMBL/GenBank/DDBJ whole genome shotgun (WGS) entry which is preliminary data.</text>
</comment>
<dbReference type="RefSeq" id="WP_321534371.1">
    <property type="nucleotide sequence ID" value="NZ_JARGDL010000001.1"/>
</dbReference>
<dbReference type="Gene3D" id="3.10.560.10">
    <property type="entry name" value="Outer membrane lipoprotein wza domain like"/>
    <property type="match status" value="1"/>
</dbReference>